<dbReference type="Proteomes" id="UP000198211">
    <property type="component" value="Unassembled WGS sequence"/>
</dbReference>
<organism evidence="1 2">
    <name type="scientific">Phytophthora megakarya</name>
    <dbReference type="NCBI Taxonomy" id="4795"/>
    <lineage>
        <taxon>Eukaryota</taxon>
        <taxon>Sar</taxon>
        <taxon>Stramenopiles</taxon>
        <taxon>Oomycota</taxon>
        <taxon>Peronosporomycetes</taxon>
        <taxon>Peronosporales</taxon>
        <taxon>Peronosporaceae</taxon>
        <taxon>Phytophthora</taxon>
    </lineage>
</organism>
<proteinExistence type="predicted"/>
<dbReference type="OrthoDB" id="89966at2759"/>
<feature type="non-terminal residue" evidence="1">
    <location>
        <position position="199"/>
    </location>
</feature>
<keyword evidence="2" id="KW-1185">Reference proteome</keyword>
<dbReference type="EMBL" id="NBNE01016069">
    <property type="protein sequence ID" value="OWY93453.1"/>
    <property type="molecule type" value="Genomic_DNA"/>
</dbReference>
<protein>
    <recommendedName>
        <fullName evidence="3">Transposase</fullName>
    </recommendedName>
</protein>
<dbReference type="AlphaFoldDB" id="A0A225UKE2"/>
<sequence>MLLLVQNEIGQVMARCLTCSENHEETRAILQPIVDKFSKDPGAERVFVCDHANGMRNLVNSVFGDGVTVKQDPFHVIQRMTEKVSDRDKKKWLAKSLSEASYDVERNLRPPEMMATLFISAVGKICPGDVRVKDEWESSVVSNLVQICRGDLFVENSNYHEGGGTVSLYLNTVAIWTELTLFEFTTAQSSSWSKVPSQS</sequence>
<accession>A0A225UKE2</accession>
<evidence type="ECO:0000313" key="2">
    <source>
        <dbReference type="Proteomes" id="UP000198211"/>
    </source>
</evidence>
<name>A0A225UKE2_9STRA</name>
<reference evidence="2" key="1">
    <citation type="submission" date="2017-03" db="EMBL/GenBank/DDBJ databases">
        <title>Phytopthora megakarya and P. palmivora, two closely related causual agents of cacao black pod achieved similar genome size and gene model numbers by different mechanisms.</title>
        <authorList>
            <person name="Ali S."/>
            <person name="Shao J."/>
            <person name="Larry D.J."/>
            <person name="Kronmiller B."/>
            <person name="Shen D."/>
            <person name="Strem M.D."/>
            <person name="Melnick R.L."/>
            <person name="Guiltinan M.J."/>
            <person name="Tyler B.M."/>
            <person name="Meinhardt L.W."/>
            <person name="Bailey B.A."/>
        </authorList>
    </citation>
    <scope>NUCLEOTIDE SEQUENCE [LARGE SCALE GENOMIC DNA]</scope>
    <source>
        <strain evidence="2">zdho120</strain>
    </source>
</reference>
<comment type="caution">
    <text evidence="1">The sequence shown here is derived from an EMBL/GenBank/DDBJ whole genome shotgun (WGS) entry which is preliminary data.</text>
</comment>
<evidence type="ECO:0008006" key="3">
    <source>
        <dbReference type="Google" id="ProtNLM"/>
    </source>
</evidence>
<gene>
    <name evidence="1" type="ORF">PHMEG_00037156</name>
</gene>
<evidence type="ECO:0000313" key="1">
    <source>
        <dbReference type="EMBL" id="OWY93453.1"/>
    </source>
</evidence>